<dbReference type="PRINTS" id="PR00412">
    <property type="entry name" value="EPOXHYDRLASE"/>
</dbReference>
<dbReference type="OrthoDB" id="2987348at2"/>
<dbReference type="InterPro" id="IPR000073">
    <property type="entry name" value="AB_hydrolase_1"/>
</dbReference>
<dbReference type="EMBL" id="VFNX01000003">
    <property type="protein sequence ID" value="TQK80000.1"/>
    <property type="molecule type" value="Genomic_DNA"/>
</dbReference>
<evidence type="ECO:0000256" key="1">
    <source>
        <dbReference type="SAM" id="MobiDB-lite"/>
    </source>
</evidence>
<keyword evidence="4" id="KW-1185">Reference proteome</keyword>
<dbReference type="InterPro" id="IPR029058">
    <property type="entry name" value="AB_hydrolase_fold"/>
</dbReference>
<organism evidence="3 4">
    <name type="scientific">Streptomyces puniciscabiei</name>
    <dbReference type="NCBI Taxonomy" id="164348"/>
    <lineage>
        <taxon>Bacteria</taxon>
        <taxon>Bacillati</taxon>
        <taxon>Actinomycetota</taxon>
        <taxon>Actinomycetes</taxon>
        <taxon>Kitasatosporales</taxon>
        <taxon>Streptomycetaceae</taxon>
        <taxon>Streptomyces</taxon>
    </lineage>
</organism>
<dbReference type="AlphaFoldDB" id="A0A542SZF5"/>
<dbReference type="InterPro" id="IPR006311">
    <property type="entry name" value="TAT_signal"/>
</dbReference>
<dbReference type="SUPFAM" id="SSF53474">
    <property type="entry name" value="alpha/beta-Hydrolases"/>
    <property type="match status" value="1"/>
</dbReference>
<evidence type="ECO:0000259" key="2">
    <source>
        <dbReference type="Pfam" id="PF00561"/>
    </source>
</evidence>
<evidence type="ECO:0000313" key="3">
    <source>
        <dbReference type="EMBL" id="TQK80000.1"/>
    </source>
</evidence>
<proteinExistence type="predicted"/>
<feature type="region of interest" description="Disordered" evidence="1">
    <location>
        <begin position="29"/>
        <end position="53"/>
    </location>
</feature>
<dbReference type="STRING" id="164348.BFF78_04765"/>
<dbReference type="GO" id="GO:0047372">
    <property type="term" value="F:monoacylglycerol lipase activity"/>
    <property type="evidence" value="ECO:0007669"/>
    <property type="project" value="TreeGrafter"/>
</dbReference>
<dbReference type="PANTHER" id="PTHR43798">
    <property type="entry name" value="MONOACYLGLYCEROL LIPASE"/>
    <property type="match status" value="1"/>
</dbReference>
<dbReference type="PROSITE" id="PS51318">
    <property type="entry name" value="TAT"/>
    <property type="match status" value="1"/>
</dbReference>
<dbReference type="GO" id="GO:0046464">
    <property type="term" value="P:acylglycerol catabolic process"/>
    <property type="evidence" value="ECO:0007669"/>
    <property type="project" value="TreeGrafter"/>
</dbReference>
<sequence>MEMRGSMHSRRQFLGAAAASAVTAQFGMGDSAQAQSESPEHMAHPGVDPAKRTSFGPVKQIHAGELDVGYVEAGPTHGQAVLLMHGWPYDIHSYEAVTPLLAAKGYRVIVPYLRGHGTTRFLSSKTPRNAQQSAFAVDIVALMDALKIDKAILAGYDWGSRTGDIIAALWPERCKALISVTGYLIVNVEANKIPTPPKSEWAWWYQYYFSTERGVLGLQEYRRDLAKLVWKFNSPTWNFDEATFDRTAAAFSNPDYVSIVIDNYRWRLGLAKGQPRYDELERRLAAAPVIKVPTITIDGAHDPFTPPGNGSAYRKKFAGTYAHRTLDVGHNVPQEDPQGFAAAVVEVDGF</sequence>
<dbReference type="InterPro" id="IPR050266">
    <property type="entry name" value="AB_hydrolase_sf"/>
</dbReference>
<evidence type="ECO:0000313" key="4">
    <source>
        <dbReference type="Proteomes" id="UP000318103"/>
    </source>
</evidence>
<protein>
    <submittedName>
        <fullName evidence="3">Pimeloyl-ACP methyl ester carboxylesterase</fullName>
    </submittedName>
</protein>
<dbReference type="Gene3D" id="3.40.50.1820">
    <property type="entry name" value="alpha/beta hydrolase"/>
    <property type="match status" value="1"/>
</dbReference>
<dbReference type="Proteomes" id="UP000318103">
    <property type="component" value="Unassembled WGS sequence"/>
</dbReference>
<dbReference type="InterPro" id="IPR000639">
    <property type="entry name" value="Epox_hydrolase-like"/>
</dbReference>
<dbReference type="Pfam" id="PF00561">
    <property type="entry name" value="Abhydrolase_1"/>
    <property type="match status" value="1"/>
</dbReference>
<dbReference type="PANTHER" id="PTHR43798:SF33">
    <property type="entry name" value="HYDROLASE, PUTATIVE (AFU_ORTHOLOGUE AFUA_2G14860)-RELATED"/>
    <property type="match status" value="1"/>
</dbReference>
<reference evidence="3 4" key="1">
    <citation type="submission" date="2019-06" db="EMBL/GenBank/DDBJ databases">
        <title>Sequencing the genomes of 1000 actinobacteria strains.</title>
        <authorList>
            <person name="Klenk H.-P."/>
        </authorList>
    </citation>
    <scope>NUCLEOTIDE SEQUENCE [LARGE SCALE GENOMIC DNA]</scope>
    <source>
        <strain evidence="3 4">DSM 41929</strain>
    </source>
</reference>
<name>A0A542SZF5_9ACTN</name>
<comment type="caution">
    <text evidence="3">The sequence shown here is derived from an EMBL/GenBank/DDBJ whole genome shotgun (WGS) entry which is preliminary data.</text>
</comment>
<dbReference type="GO" id="GO:0016020">
    <property type="term" value="C:membrane"/>
    <property type="evidence" value="ECO:0007669"/>
    <property type="project" value="TreeGrafter"/>
</dbReference>
<gene>
    <name evidence="3" type="ORF">FB563_7163</name>
</gene>
<accession>A0A542SZF5</accession>
<feature type="domain" description="AB hydrolase-1" evidence="2">
    <location>
        <begin position="80"/>
        <end position="333"/>
    </location>
</feature>